<dbReference type="RefSeq" id="WP_005754716.1">
    <property type="nucleotide sequence ID" value="NZ_CP020403.2"/>
</dbReference>
<evidence type="ECO:0008006" key="4">
    <source>
        <dbReference type="Google" id="ProtNLM"/>
    </source>
</evidence>
<evidence type="ECO:0000256" key="1">
    <source>
        <dbReference type="SAM" id="Phobius"/>
    </source>
</evidence>
<dbReference type="AlphaFoldDB" id="A0A849CT20"/>
<evidence type="ECO:0000313" key="3">
    <source>
        <dbReference type="Proteomes" id="UP000540079"/>
    </source>
</evidence>
<dbReference type="Proteomes" id="UP000540079">
    <property type="component" value="Unassembled WGS sequence"/>
</dbReference>
<proteinExistence type="predicted"/>
<feature type="transmembrane region" description="Helical" evidence="1">
    <location>
        <begin position="6"/>
        <end position="28"/>
    </location>
</feature>
<comment type="caution">
    <text evidence="2">The sequence shown here is derived from an EMBL/GenBank/DDBJ whole genome shotgun (WGS) entry which is preliminary data.</text>
</comment>
<feature type="transmembrane region" description="Helical" evidence="1">
    <location>
        <begin position="40"/>
        <end position="62"/>
    </location>
</feature>
<keyword evidence="1" id="KW-1133">Transmembrane helix</keyword>
<feature type="transmembrane region" description="Helical" evidence="1">
    <location>
        <begin position="133"/>
        <end position="152"/>
    </location>
</feature>
<protein>
    <recommendedName>
        <fullName evidence="4">Transmembrane protein</fullName>
    </recommendedName>
</protein>
<gene>
    <name evidence="2" type="ORF">C2800_08945</name>
</gene>
<accession>A0A849CT20</accession>
<keyword evidence="1" id="KW-0812">Transmembrane</keyword>
<feature type="transmembrane region" description="Helical" evidence="1">
    <location>
        <begin position="98"/>
        <end position="121"/>
    </location>
</feature>
<keyword evidence="1" id="KW-0472">Membrane</keyword>
<sequence length="156" mass="17106">MTEKRLAQISVVLSTIIIMTYAFLSSYFLNKPLNLSSADLMYFALSNLLSLSLPFVCAWFPYLFVRPAAVTGSALSAFGLFLFFAITSSTMADPKGAAAIWVIYFFWLIGAALAGVYPALFKPHFFTKTATRALVLSALFTVVVSFIIGFLISRIA</sequence>
<dbReference type="EMBL" id="PPVL01000008">
    <property type="protein sequence ID" value="NNI79540.1"/>
    <property type="molecule type" value="Genomic_DNA"/>
</dbReference>
<reference evidence="2 3" key="1">
    <citation type="journal article" date="2018" name="Front. Microbiol.">
        <title>Genetic and Phylogenetic Characteristics of Pasteurella multocida Isolates From Different Host Species.</title>
        <authorList>
            <person name="Peng Z."/>
            <person name="Liang W."/>
            <person name="Wang F."/>
            <person name="Xu Z."/>
            <person name="Xie Z."/>
            <person name="Lian Z."/>
            <person name="Hua L."/>
            <person name="Zhou R."/>
            <person name="Chen H."/>
            <person name="Wu B."/>
        </authorList>
    </citation>
    <scope>NUCLEOTIDE SEQUENCE [LARGE SCALE GENOMIC DNA]</scope>
    <source>
        <strain evidence="2 3">HNA06</strain>
    </source>
</reference>
<name>A0A849CT20_PASMD</name>
<feature type="transmembrane region" description="Helical" evidence="1">
    <location>
        <begin position="68"/>
        <end position="86"/>
    </location>
</feature>
<evidence type="ECO:0000313" key="2">
    <source>
        <dbReference type="EMBL" id="NNI79540.1"/>
    </source>
</evidence>
<organism evidence="2 3">
    <name type="scientific">Pasteurella multocida</name>
    <dbReference type="NCBI Taxonomy" id="747"/>
    <lineage>
        <taxon>Bacteria</taxon>
        <taxon>Pseudomonadati</taxon>
        <taxon>Pseudomonadota</taxon>
        <taxon>Gammaproteobacteria</taxon>
        <taxon>Pasteurellales</taxon>
        <taxon>Pasteurellaceae</taxon>
        <taxon>Pasteurella</taxon>
    </lineage>
</organism>